<evidence type="ECO:0000313" key="6">
    <source>
        <dbReference type="Proteomes" id="UP001596505"/>
    </source>
</evidence>
<evidence type="ECO:0000256" key="1">
    <source>
        <dbReference type="ARBA" id="ARBA00005278"/>
    </source>
</evidence>
<evidence type="ECO:0000256" key="3">
    <source>
        <dbReference type="SAM" id="MobiDB-lite"/>
    </source>
</evidence>
<evidence type="ECO:0000256" key="2">
    <source>
        <dbReference type="ARBA" id="ARBA00023136"/>
    </source>
</evidence>
<keyword evidence="6" id="KW-1185">Reference proteome</keyword>
<evidence type="ECO:0000313" key="5">
    <source>
        <dbReference type="EMBL" id="MFC7392064.1"/>
    </source>
</evidence>
<organism evidence="5 6">
    <name type="scientific">Scopulibacillus cellulosilyticus</name>
    <dbReference type="NCBI Taxonomy" id="2665665"/>
    <lineage>
        <taxon>Bacteria</taxon>
        <taxon>Bacillati</taxon>
        <taxon>Bacillota</taxon>
        <taxon>Bacilli</taxon>
        <taxon>Bacillales</taxon>
        <taxon>Sporolactobacillaceae</taxon>
        <taxon>Scopulibacillus</taxon>
    </lineage>
</organism>
<protein>
    <submittedName>
        <fullName evidence="5">Spore germination protein</fullName>
    </submittedName>
</protein>
<feature type="compositionally biased region" description="Basic residues" evidence="3">
    <location>
        <begin position="1"/>
        <end position="10"/>
    </location>
</feature>
<keyword evidence="4" id="KW-1133">Transmembrane helix</keyword>
<proteinExistence type="inferred from homology"/>
<reference evidence="6" key="1">
    <citation type="journal article" date="2019" name="Int. J. Syst. Evol. Microbiol.">
        <title>The Global Catalogue of Microorganisms (GCM) 10K type strain sequencing project: providing services to taxonomists for standard genome sequencing and annotation.</title>
        <authorList>
            <consortium name="The Broad Institute Genomics Platform"/>
            <consortium name="The Broad Institute Genome Sequencing Center for Infectious Disease"/>
            <person name="Wu L."/>
            <person name="Ma J."/>
        </authorList>
    </citation>
    <scope>NUCLEOTIDE SEQUENCE [LARGE SCALE GENOMIC DNA]</scope>
    <source>
        <strain evidence="6">CGMCC 1.16305</strain>
    </source>
</reference>
<comment type="caution">
    <text evidence="5">The sequence shown here is derived from an EMBL/GenBank/DDBJ whole genome shotgun (WGS) entry which is preliminary data.</text>
</comment>
<dbReference type="PIRSF" id="PIRSF005690">
    <property type="entry name" value="GerBA"/>
    <property type="match status" value="1"/>
</dbReference>
<feature type="transmembrane region" description="Helical" evidence="4">
    <location>
        <begin position="321"/>
        <end position="342"/>
    </location>
</feature>
<dbReference type="InterPro" id="IPR004995">
    <property type="entry name" value="Spore_Ger"/>
</dbReference>
<feature type="compositionally biased region" description="Basic and acidic residues" evidence="3">
    <location>
        <begin position="11"/>
        <end position="23"/>
    </location>
</feature>
<accession>A0ABW2PRU3</accession>
<dbReference type="Proteomes" id="UP001596505">
    <property type="component" value="Unassembled WGS sequence"/>
</dbReference>
<evidence type="ECO:0000256" key="4">
    <source>
        <dbReference type="SAM" id="Phobius"/>
    </source>
</evidence>
<gene>
    <name evidence="5" type="ORF">ACFQRG_03640</name>
</gene>
<dbReference type="Pfam" id="PF03323">
    <property type="entry name" value="GerA"/>
    <property type="match status" value="1"/>
</dbReference>
<dbReference type="EMBL" id="JBHTCO010000004">
    <property type="protein sequence ID" value="MFC7392064.1"/>
    <property type="molecule type" value="Genomic_DNA"/>
</dbReference>
<name>A0ABW2PRU3_9BACL</name>
<dbReference type="RefSeq" id="WP_380963704.1">
    <property type="nucleotide sequence ID" value="NZ_JBHTCO010000004.1"/>
</dbReference>
<dbReference type="PANTHER" id="PTHR22550:SF5">
    <property type="entry name" value="LEUCINE ZIPPER PROTEIN 4"/>
    <property type="match status" value="1"/>
</dbReference>
<feature type="region of interest" description="Disordered" evidence="3">
    <location>
        <begin position="1"/>
        <end position="28"/>
    </location>
</feature>
<dbReference type="InterPro" id="IPR050768">
    <property type="entry name" value="UPF0353/GerABKA_families"/>
</dbReference>
<sequence length="530" mass="59546">MKKVNKLKKKGANDQDQKDDKQTTSENGKLTGSLEKDYKIIKKRLGQALDVVYREFEIKATKQKGYLIFLEGFIDKALIDVDVLRPLLIYSIEQKNQLIMTKKDIKDFIQRQLITAAQVKSGQKIQDVLDHILSGETALLVDGIDEAFFIKAISLNQRSVEQPETERAIRGPKDAFTESIKTNVSLVRRRLKTPQLKLENKKVGQLSQTTVVITYLDTIANPSIVEEVHKRIDRIKIDAVEEGGSIEELIEDNAFSVFPQVLYTERPDKLVASLLEGKVGIIVENTPFALVVPVTFFDMMTASEDYYERFVLATAVRMLRYLYLLAALLFPSLYIAIVTFHLEMLPTNLVFSVAASRENVPFPALVEALLMEISFEGLREAGIRLPTPAGQAISIVGALVIGEAAVQAGIVSAPLVIVVATTGIASFIFPNYALSASVRLLRFPMMILAGTLGLYGILLGVFFILIHLSRLRSFGIPYLSAVAPFHFRDLKDVFIRAPWWAMINRPDEFGKNNGQRMKKFLRPRIPRRYP</sequence>
<comment type="similarity">
    <text evidence="1">Belongs to the GerABKA family.</text>
</comment>
<keyword evidence="4" id="KW-0812">Transmembrane</keyword>
<feature type="transmembrane region" description="Helical" evidence="4">
    <location>
        <begin position="413"/>
        <end position="433"/>
    </location>
</feature>
<keyword evidence="2 4" id="KW-0472">Membrane</keyword>
<dbReference type="PANTHER" id="PTHR22550">
    <property type="entry name" value="SPORE GERMINATION PROTEIN"/>
    <property type="match status" value="1"/>
</dbReference>
<feature type="transmembrane region" description="Helical" evidence="4">
    <location>
        <begin position="389"/>
        <end position="406"/>
    </location>
</feature>
<feature type="transmembrane region" description="Helical" evidence="4">
    <location>
        <begin position="445"/>
        <end position="466"/>
    </location>
</feature>